<evidence type="ECO:0000313" key="2">
    <source>
        <dbReference type="EMBL" id="KAF2647936.1"/>
    </source>
</evidence>
<name>A0A6A6SJE9_9PLEO</name>
<dbReference type="EMBL" id="MU004570">
    <property type="protein sequence ID" value="KAF2647936.1"/>
    <property type="molecule type" value="Genomic_DNA"/>
</dbReference>
<feature type="non-terminal residue" evidence="2">
    <location>
        <position position="1"/>
    </location>
</feature>
<organism evidence="2 3">
    <name type="scientific">Lophiostoma macrostomum CBS 122681</name>
    <dbReference type="NCBI Taxonomy" id="1314788"/>
    <lineage>
        <taxon>Eukaryota</taxon>
        <taxon>Fungi</taxon>
        <taxon>Dikarya</taxon>
        <taxon>Ascomycota</taxon>
        <taxon>Pezizomycotina</taxon>
        <taxon>Dothideomycetes</taxon>
        <taxon>Pleosporomycetidae</taxon>
        <taxon>Pleosporales</taxon>
        <taxon>Lophiostomataceae</taxon>
        <taxon>Lophiostoma</taxon>
    </lineage>
</organism>
<sequence>HRNFISFHRSARSNGEDSFSLGAESNLGQLGVAAHAPVDLKGRRGLQHRAPRSLQSMMPISGSAWPPVPSTPCPVTQEKHVRLPQSGIFISRSPPLLPLSTPRTPSSSAFLTSGPAKIGMTAAPTTSSEKRKDFSSAYTMIETSTPSKLQRTSSEMHWSQMQHAAPAPMGLEPLAQYAQAISKLSFHWSSPADYWTLSSSEQFRQSPYSHEPFPSFPRPPPSVMHYGQHVATFTQPVAPAPMSYDPQSFTFMQPLTPVFMNFGNTPAYAESSGQNPTSYQSYLIHPHYGIQPATDVYAAAAPSTQGTPYADNLMFSTHGQLFDGSAFRRAIRTIYETCDVVRRVFILWMSLAFTKRTLLLLSATH</sequence>
<evidence type="ECO:0000313" key="3">
    <source>
        <dbReference type="Proteomes" id="UP000799324"/>
    </source>
</evidence>
<proteinExistence type="predicted"/>
<dbReference type="AlphaFoldDB" id="A0A6A6SJE9"/>
<keyword evidence="3" id="KW-1185">Reference proteome</keyword>
<accession>A0A6A6SJE9</accession>
<reference evidence="2" key="1">
    <citation type="journal article" date="2020" name="Stud. Mycol.">
        <title>101 Dothideomycetes genomes: a test case for predicting lifestyles and emergence of pathogens.</title>
        <authorList>
            <person name="Haridas S."/>
            <person name="Albert R."/>
            <person name="Binder M."/>
            <person name="Bloem J."/>
            <person name="Labutti K."/>
            <person name="Salamov A."/>
            <person name="Andreopoulos B."/>
            <person name="Baker S."/>
            <person name="Barry K."/>
            <person name="Bills G."/>
            <person name="Bluhm B."/>
            <person name="Cannon C."/>
            <person name="Castanera R."/>
            <person name="Culley D."/>
            <person name="Daum C."/>
            <person name="Ezra D."/>
            <person name="Gonzalez J."/>
            <person name="Henrissat B."/>
            <person name="Kuo A."/>
            <person name="Liang C."/>
            <person name="Lipzen A."/>
            <person name="Lutzoni F."/>
            <person name="Magnuson J."/>
            <person name="Mondo S."/>
            <person name="Nolan M."/>
            <person name="Ohm R."/>
            <person name="Pangilinan J."/>
            <person name="Park H.-J."/>
            <person name="Ramirez L."/>
            <person name="Alfaro M."/>
            <person name="Sun H."/>
            <person name="Tritt A."/>
            <person name="Yoshinaga Y."/>
            <person name="Zwiers L.-H."/>
            <person name="Turgeon B."/>
            <person name="Goodwin S."/>
            <person name="Spatafora J."/>
            <person name="Crous P."/>
            <person name="Grigoriev I."/>
        </authorList>
    </citation>
    <scope>NUCLEOTIDE SEQUENCE</scope>
    <source>
        <strain evidence="2">CBS 122681</strain>
    </source>
</reference>
<gene>
    <name evidence="2" type="ORF">K491DRAFT_738771</name>
</gene>
<evidence type="ECO:0000256" key="1">
    <source>
        <dbReference type="SAM" id="MobiDB-lite"/>
    </source>
</evidence>
<feature type="compositionally biased region" description="Low complexity" evidence="1">
    <location>
        <begin position="94"/>
        <end position="108"/>
    </location>
</feature>
<protein>
    <submittedName>
        <fullName evidence="2">Uncharacterized protein</fullName>
    </submittedName>
</protein>
<dbReference type="Proteomes" id="UP000799324">
    <property type="component" value="Unassembled WGS sequence"/>
</dbReference>
<feature type="region of interest" description="Disordered" evidence="1">
    <location>
        <begin position="94"/>
        <end position="115"/>
    </location>
</feature>